<evidence type="ECO:0000313" key="2">
    <source>
        <dbReference type="EMBL" id="KSW10982.1"/>
    </source>
</evidence>
<dbReference type="EMBL" id="LLVT01000002">
    <property type="protein sequence ID" value="KSW10982.1"/>
    <property type="molecule type" value="Genomic_DNA"/>
</dbReference>
<keyword evidence="1" id="KW-1133">Transmembrane helix</keyword>
<dbReference type="Proteomes" id="UP000054686">
    <property type="component" value="Unassembled WGS sequence"/>
</dbReference>
<organism evidence="2 3">
    <name type="scientific">Schaalia odontolytica</name>
    <dbReference type="NCBI Taxonomy" id="1660"/>
    <lineage>
        <taxon>Bacteria</taxon>
        <taxon>Bacillati</taxon>
        <taxon>Actinomycetota</taxon>
        <taxon>Actinomycetes</taxon>
        <taxon>Actinomycetales</taxon>
        <taxon>Actinomycetaceae</taxon>
        <taxon>Schaalia</taxon>
    </lineage>
</organism>
<reference evidence="2 3" key="1">
    <citation type="submission" date="2015-10" db="EMBL/GenBank/DDBJ databases">
        <title>Draft Genome of Actinomyces odontolyticus subsp. actinosynbacter strain XH001.</title>
        <authorList>
            <person name="Mclean J.S."/>
            <person name="He X."/>
        </authorList>
    </citation>
    <scope>NUCLEOTIDE SEQUENCE [LARGE SCALE GENOMIC DNA]</scope>
    <source>
        <strain evidence="2 3">XH001</strain>
    </source>
</reference>
<protein>
    <submittedName>
        <fullName evidence="2">Uncharacterized protein</fullName>
    </submittedName>
</protein>
<comment type="caution">
    <text evidence="2">The sequence shown here is derived from an EMBL/GenBank/DDBJ whole genome shotgun (WGS) entry which is preliminary data.</text>
</comment>
<gene>
    <name evidence="2" type="ORF">APY09_05785</name>
</gene>
<feature type="transmembrane region" description="Helical" evidence="1">
    <location>
        <begin position="62"/>
        <end position="82"/>
    </location>
</feature>
<dbReference type="AlphaFoldDB" id="A0A0V8RS93"/>
<evidence type="ECO:0000256" key="1">
    <source>
        <dbReference type="SAM" id="Phobius"/>
    </source>
</evidence>
<accession>A0A0V8RS93</accession>
<keyword evidence="1" id="KW-0472">Membrane</keyword>
<proteinExistence type="predicted"/>
<name>A0A0V8RS93_9ACTO</name>
<evidence type="ECO:0000313" key="3">
    <source>
        <dbReference type="Proteomes" id="UP000054686"/>
    </source>
</evidence>
<sequence>MRLHWDLAREGLLRIHAALVLAGLRLHRDLAREGLLRIHAALVLAGLRLHRDLAREGLLRRITVGVLVAHGVSLVSGVVSSYGG</sequence>
<keyword evidence="1" id="KW-0812">Transmembrane</keyword>